<feature type="region of interest" description="Disordered" evidence="1">
    <location>
        <begin position="33"/>
        <end position="70"/>
    </location>
</feature>
<accession>A0ABT0CCD7</accession>
<dbReference type="EMBL" id="JAFIRA010000028">
    <property type="protein sequence ID" value="MCJ2543453.1"/>
    <property type="molecule type" value="Genomic_DNA"/>
</dbReference>
<name>A0ABT0CCD7_THEVL</name>
<sequence length="516" mass="56402">MPEHNDGLAGNPRAAPAGFLPLAIMPIAPLRPTLPMPEPLDPPSESSSTATTADPAASASAKGSAPPPAAGLNWEELLRQLEAGWQELPKRSEETVQQTLARLQLEWGGLCREARDRLQQALETARDDTSLQPIQEEIRALLPLLNPSQWEVVIASLARASDRALVASLLFHWGQQQPHPETITDGIPSPAPAQLSALEAMSARAYGNSRMPLVMDKSGQIQVKASAALLTTLIAIEIGSVGSAGALSLLGTPELRKLLSADGKLRQTGLKQGRTALSEEEWQTLRRWLDPKGSPPGEDWYLSLTQVGIQTTQVGDYVARRLREFFQSEWIKLLIPPLYHLVIDAMRLLTGEVFLSVGTTLESALESAEAGRRLELVLQALPQARNIPTPERIQSAIPAVTEAAEKTLKPLLARQLMAVADTFDPPIRNEGLNELGRQLNLWNPFQFLLTWSSAGWLEALLDQIQQLQTTYPEMPLWESYGQGVEAAAEAPRVMDQAEALRLTAKSLDPKLEQPED</sequence>
<keyword evidence="3" id="KW-1185">Reference proteome</keyword>
<proteinExistence type="predicted"/>
<reference evidence="2" key="1">
    <citation type="submission" date="2021-02" db="EMBL/GenBank/DDBJ databases">
        <title>The CRISPR/cas machinery reduction and long-range gene transfer in the hot spring cyanobacterium Synechococcus.</title>
        <authorList>
            <person name="Dvorak P."/>
            <person name="Jahodarova E."/>
            <person name="Hasler P."/>
            <person name="Poulickova A."/>
        </authorList>
    </citation>
    <scope>NUCLEOTIDE SEQUENCE</scope>
    <source>
        <strain evidence="2">Rupite</strain>
    </source>
</reference>
<protein>
    <submittedName>
        <fullName evidence="2">Uncharacterized protein</fullName>
    </submittedName>
</protein>
<evidence type="ECO:0000313" key="2">
    <source>
        <dbReference type="EMBL" id="MCJ2543453.1"/>
    </source>
</evidence>
<evidence type="ECO:0000313" key="3">
    <source>
        <dbReference type="Proteomes" id="UP000830835"/>
    </source>
</evidence>
<feature type="compositionally biased region" description="Low complexity" evidence="1">
    <location>
        <begin position="43"/>
        <end position="64"/>
    </location>
</feature>
<dbReference type="Proteomes" id="UP000830835">
    <property type="component" value="Unassembled WGS sequence"/>
</dbReference>
<organism evidence="2 3">
    <name type="scientific">Thermostichus vulcanus str. 'Rupite'</name>
    <dbReference type="NCBI Taxonomy" id="2813851"/>
    <lineage>
        <taxon>Bacteria</taxon>
        <taxon>Bacillati</taxon>
        <taxon>Cyanobacteriota</taxon>
        <taxon>Cyanophyceae</taxon>
        <taxon>Thermostichales</taxon>
        <taxon>Thermostichaceae</taxon>
        <taxon>Thermostichus</taxon>
    </lineage>
</organism>
<evidence type="ECO:0000256" key="1">
    <source>
        <dbReference type="SAM" id="MobiDB-lite"/>
    </source>
</evidence>
<comment type="caution">
    <text evidence="2">The sequence shown here is derived from an EMBL/GenBank/DDBJ whole genome shotgun (WGS) entry which is preliminary data.</text>
</comment>
<feature type="compositionally biased region" description="Pro residues" evidence="1">
    <location>
        <begin position="33"/>
        <end position="42"/>
    </location>
</feature>
<gene>
    <name evidence="2" type="ORF">JX360_11120</name>
</gene>